<dbReference type="EMBL" id="QUAB01000048">
    <property type="protein sequence ID" value="REJ03915.1"/>
    <property type="molecule type" value="Genomic_DNA"/>
</dbReference>
<dbReference type="AlphaFoldDB" id="A0A371NQK9"/>
<dbReference type="Gene3D" id="3.90.550.10">
    <property type="entry name" value="Spore Coat Polysaccharide Biosynthesis Protein SpsA, Chain A"/>
    <property type="match status" value="1"/>
</dbReference>
<dbReference type="Pfam" id="PF09837">
    <property type="entry name" value="DUF2064"/>
    <property type="match status" value="1"/>
</dbReference>
<dbReference type="InterPro" id="IPR029044">
    <property type="entry name" value="Nucleotide-diphossugar_trans"/>
</dbReference>
<dbReference type="PANTHER" id="PTHR36529">
    <property type="entry name" value="SLL1095 PROTEIN"/>
    <property type="match status" value="1"/>
</dbReference>
<name>A0A371NQK9_9MICO</name>
<sequence length="230" mass="24510">MTTLIVMAKECRPGRVKTRLHPPLSLEQAARVARACLDDTVARIRRVGDRRVLCVQGVLPGIPGFEQVAQGDGGLDERIGAVLDQIDGPVLLIGMDTPQLDPGLLARLADQWPADVDAWFGPAVDGGFWLLGLAGHVRRRGDLVRGVPMSQDDTGAMMRARLVDAGLRVHDVIALEDVDDISSLTRVGRLVDQGGRVAAVVAELGGFGAKAPDARRSDAGGSDAWMRRAS</sequence>
<comment type="caution">
    <text evidence="1">The sequence shown here is derived from an EMBL/GenBank/DDBJ whole genome shotgun (WGS) entry which is preliminary data.</text>
</comment>
<proteinExistence type="predicted"/>
<organism evidence="1 2">
    <name type="scientific">Microbacterium bovistercoris</name>
    <dbReference type="NCBI Taxonomy" id="2293570"/>
    <lineage>
        <taxon>Bacteria</taxon>
        <taxon>Bacillati</taxon>
        <taxon>Actinomycetota</taxon>
        <taxon>Actinomycetes</taxon>
        <taxon>Micrococcales</taxon>
        <taxon>Microbacteriaceae</taxon>
        <taxon>Microbacterium</taxon>
    </lineage>
</organism>
<evidence type="ECO:0000313" key="1">
    <source>
        <dbReference type="EMBL" id="REJ03915.1"/>
    </source>
</evidence>
<protein>
    <submittedName>
        <fullName evidence="1">DUF2064 domain-containing protein</fullName>
    </submittedName>
</protein>
<dbReference type="RefSeq" id="WP_116243435.1">
    <property type="nucleotide sequence ID" value="NZ_QUAB01000048.1"/>
</dbReference>
<evidence type="ECO:0000313" key="2">
    <source>
        <dbReference type="Proteomes" id="UP000262172"/>
    </source>
</evidence>
<accession>A0A371NQK9</accession>
<reference evidence="1 2" key="1">
    <citation type="submission" date="2018-08" db="EMBL/GenBank/DDBJ databases">
        <title>Isolation, diversity and antifungal activity of Actinobacteria from cow dung.</title>
        <authorList>
            <person name="Ling L."/>
        </authorList>
    </citation>
    <scope>NUCLEOTIDE SEQUENCE [LARGE SCALE GENOMIC DNA]</scope>
    <source>
        <strain evidence="1 2">NEAU-LLE</strain>
    </source>
</reference>
<dbReference type="OrthoDB" id="9798250at2"/>
<dbReference type="Proteomes" id="UP000262172">
    <property type="component" value="Unassembled WGS sequence"/>
</dbReference>
<keyword evidence="2" id="KW-1185">Reference proteome</keyword>
<dbReference type="InterPro" id="IPR018641">
    <property type="entry name" value="Trfase_1_rSAM/seldom-assoc"/>
</dbReference>
<gene>
    <name evidence="1" type="ORF">DY023_16480</name>
</gene>
<dbReference type="PANTHER" id="PTHR36529:SF1">
    <property type="entry name" value="GLYCOSYLTRANSFERASE"/>
    <property type="match status" value="1"/>
</dbReference>
<dbReference type="SUPFAM" id="SSF53448">
    <property type="entry name" value="Nucleotide-diphospho-sugar transferases"/>
    <property type="match status" value="1"/>
</dbReference>